<gene>
    <name evidence="1" type="ORF">Ttaiw_00859</name>
</gene>
<dbReference type="EMBL" id="VJOM01000006">
    <property type="protein sequence ID" value="TSE32998.1"/>
    <property type="molecule type" value="Genomic_DNA"/>
</dbReference>
<dbReference type="OrthoDB" id="8566509at2"/>
<organism evidence="1 2">
    <name type="scientific">Tepidimonas taiwanensis</name>
    <dbReference type="NCBI Taxonomy" id="307486"/>
    <lineage>
        <taxon>Bacteria</taxon>
        <taxon>Pseudomonadati</taxon>
        <taxon>Pseudomonadota</taxon>
        <taxon>Betaproteobacteria</taxon>
        <taxon>Burkholderiales</taxon>
        <taxon>Tepidimonas</taxon>
    </lineage>
</organism>
<comment type="caution">
    <text evidence="1">The sequence shown here is derived from an EMBL/GenBank/DDBJ whole genome shotgun (WGS) entry which is preliminary data.</text>
</comment>
<protein>
    <recommendedName>
        <fullName evidence="3">DUF2116 family Zn-ribbon domain-containing protein</fullName>
    </recommendedName>
</protein>
<proteinExistence type="predicted"/>
<dbReference type="AlphaFoldDB" id="A0A554XB00"/>
<dbReference type="Proteomes" id="UP000317763">
    <property type="component" value="Unassembled WGS sequence"/>
</dbReference>
<name>A0A554XB00_9BURK</name>
<accession>A0A554XB00</accession>
<reference evidence="1 2" key="1">
    <citation type="submission" date="2019-07" db="EMBL/GenBank/DDBJ databases">
        <title>Tepidimonas taiwanensis I1-1 draft genome.</title>
        <authorList>
            <person name="Da Costa M.S."/>
            <person name="Froufe H.J.C."/>
            <person name="Egas C."/>
            <person name="Albuquerque L."/>
        </authorList>
    </citation>
    <scope>NUCLEOTIDE SEQUENCE [LARGE SCALE GENOMIC DNA]</scope>
    <source>
        <strain evidence="1 2">I1-1</strain>
    </source>
</reference>
<keyword evidence="2" id="KW-1185">Reference proteome</keyword>
<evidence type="ECO:0008006" key="3">
    <source>
        <dbReference type="Google" id="ProtNLM"/>
    </source>
</evidence>
<sequence>MTDAHLEREMAARLAWLRRPQQALPYSGQCYWCGENVHAPKRWCDADCRDEWGRQQRRGA</sequence>
<evidence type="ECO:0000313" key="2">
    <source>
        <dbReference type="Proteomes" id="UP000317763"/>
    </source>
</evidence>
<evidence type="ECO:0000313" key="1">
    <source>
        <dbReference type="EMBL" id="TSE32998.1"/>
    </source>
</evidence>
<dbReference type="RefSeq" id="WP_143897622.1">
    <property type="nucleotide sequence ID" value="NZ_CP083911.1"/>
</dbReference>